<proteinExistence type="predicted"/>
<gene>
    <name evidence="1" type="ORF">D2V08_01240</name>
</gene>
<evidence type="ECO:0000313" key="1">
    <source>
        <dbReference type="EMBL" id="RIV37514.1"/>
    </source>
</evidence>
<dbReference type="AlphaFoldDB" id="A0A3A1NBA4"/>
<sequence>MGTIFLSYNLYRFKVIWIFEPSKKASKSVKRGTKTPIKQNSQVGTNLGKRKLVKKNNQLFIFTLKT</sequence>
<dbReference type="Proteomes" id="UP000266067">
    <property type="component" value="Unassembled WGS sequence"/>
</dbReference>
<comment type="caution">
    <text evidence="1">The sequence shown here is derived from an EMBL/GenBank/DDBJ whole genome shotgun (WGS) entry which is preliminary data.</text>
</comment>
<protein>
    <submittedName>
        <fullName evidence="1">Uncharacterized protein</fullName>
    </submittedName>
</protein>
<name>A0A3A1NBA4_9FLAO</name>
<dbReference type="EMBL" id="QXFH01000023">
    <property type="protein sequence ID" value="RIV37514.1"/>
    <property type="molecule type" value="Genomic_DNA"/>
</dbReference>
<evidence type="ECO:0000313" key="2">
    <source>
        <dbReference type="Proteomes" id="UP000266067"/>
    </source>
</evidence>
<reference evidence="1 2" key="1">
    <citation type="submission" date="2018-08" db="EMBL/GenBank/DDBJ databases">
        <title>Proposal of Muricauda 72 sp.nov. and Muricauda NH166 sp.nov., isolated from seawater.</title>
        <authorList>
            <person name="Cheng H."/>
            <person name="Wu Y.-H."/>
            <person name="Guo L.-L."/>
            <person name="Xu X.-W."/>
        </authorList>
    </citation>
    <scope>NUCLEOTIDE SEQUENCE [LARGE SCALE GENOMIC DNA]</scope>
    <source>
        <strain evidence="1 2">KCTC 22173</strain>
    </source>
</reference>
<organism evidence="1 2">
    <name type="scientific">Flagellimonas lutimaris</name>
    <dbReference type="NCBI Taxonomy" id="475082"/>
    <lineage>
        <taxon>Bacteria</taxon>
        <taxon>Pseudomonadati</taxon>
        <taxon>Bacteroidota</taxon>
        <taxon>Flavobacteriia</taxon>
        <taxon>Flavobacteriales</taxon>
        <taxon>Flavobacteriaceae</taxon>
        <taxon>Flagellimonas</taxon>
    </lineage>
</organism>
<accession>A0A3A1NBA4</accession>
<keyword evidence="2" id="KW-1185">Reference proteome</keyword>